<reference evidence="1" key="1">
    <citation type="journal article" date="2023" name="PLoS Negl. Trop. Dis.">
        <title>A genome sequence for Biomphalaria pfeifferi, the major vector snail for the human-infecting parasite Schistosoma mansoni.</title>
        <authorList>
            <person name="Bu L."/>
            <person name="Lu L."/>
            <person name="Laidemitt M.R."/>
            <person name="Zhang S.M."/>
            <person name="Mutuku M."/>
            <person name="Mkoji G."/>
            <person name="Steinauer M."/>
            <person name="Loker E.S."/>
        </authorList>
    </citation>
    <scope>NUCLEOTIDE SEQUENCE</scope>
    <source>
        <strain evidence="1">KasaAsao</strain>
    </source>
</reference>
<dbReference type="AlphaFoldDB" id="A0AAD8B0Y7"/>
<evidence type="ECO:0000313" key="2">
    <source>
        <dbReference type="Proteomes" id="UP001233172"/>
    </source>
</evidence>
<dbReference type="SUPFAM" id="SSF56672">
    <property type="entry name" value="DNA/RNA polymerases"/>
    <property type="match status" value="1"/>
</dbReference>
<reference evidence="1" key="2">
    <citation type="submission" date="2023-04" db="EMBL/GenBank/DDBJ databases">
        <authorList>
            <person name="Bu L."/>
            <person name="Lu L."/>
            <person name="Laidemitt M.R."/>
            <person name="Zhang S.M."/>
            <person name="Mutuku M."/>
            <person name="Mkoji G."/>
            <person name="Steinauer M."/>
            <person name="Loker E.S."/>
        </authorList>
    </citation>
    <scope>NUCLEOTIDE SEQUENCE</scope>
    <source>
        <strain evidence="1">KasaAsao</strain>
        <tissue evidence="1">Whole Snail</tissue>
    </source>
</reference>
<dbReference type="EMBL" id="JASAOG010000171">
    <property type="protein sequence ID" value="KAK0046031.1"/>
    <property type="molecule type" value="Genomic_DNA"/>
</dbReference>
<sequence length="67" mass="7720">MHIGKLNEPSSYLDKFNTPFGRDRFLRMPFGISSASEVLQKGAYQVFGDIPTKDEKEHDQIFENVLE</sequence>
<organism evidence="1 2">
    <name type="scientific">Biomphalaria pfeifferi</name>
    <name type="common">Bloodfluke planorb</name>
    <name type="synonym">Freshwater snail</name>
    <dbReference type="NCBI Taxonomy" id="112525"/>
    <lineage>
        <taxon>Eukaryota</taxon>
        <taxon>Metazoa</taxon>
        <taxon>Spiralia</taxon>
        <taxon>Lophotrochozoa</taxon>
        <taxon>Mollusca</taxon>
        <taxon>Gastropoda</taxon>
        <taxon>Heterobranchia</taxon>
        <taxon>Euthyneura</taxon>
        <taxon>Panpulmonata</taxon>
        <taxon>Hygrophila</taxon>
        <taxon>Lymnaeoidea</taxon>
        <taxon>Planorbidae</taxon>
        <taxon>Biomphalaria</taxon>
    </lineage>
</organism>
<name>A0AAD8B0Y7_BIOPF</name>
<accession>A0AAD8B0Y7</accession>
<proteinExistence type="predicted"/>
<dbReference type="InterPro" id="IPR043502">
    <property type="entry name" value="DNA/RNA_pol_sf"/>
</dbReference>
<comment type="caution">
    <text evidence="1">The sequence shown here is derived from an EMBL/GenBank/DDBJ whole genome shotgun (WGS) entry which is preliminary data.</text>
</comment>
<dbReference type="Proteomes" id="UP001233172">
    <property type="component" value="Unassembled WGS sequence"/>
</dbReference>
<gene>
    <name evidence="1" type="ORF">Bpfe_024492</name>
</gene>
<keyword evidence="2" id="KW-1185">Reference proteome</keyword>
<evidence type="ECO:0000313" key="1">
    <source>
        <dbReference type="EMBL" id="KAK0046031.1"/>
    </source>
</evidence>
<protein>
    <submittedName>
        <fullName evidence="1">Retrovirus-related Pol poly from transposon</fullName>
    </submittedName>
</protein>